<comment type="similarity">
    <text evidence="2">Belongs to the major facilitator superfamily. Proton-dependent oligopeptide transporter (POT/PTR) (TC 2.A.17) family.</text>
</comment>
<evidence type="ECO:0000256" key="6">
    <source>
        <dbReference type="SAM" id="Phobius"/>
    </source>
</evidence>
<dbReference type="PANTHER" id="PTHR11654">
    <property type="entry name" value="OLIGOPEPTIDE TRANSPORTER-RELATED"/>
    <property type="match status" value="1"/>
</dbReference>
<evidence type="ECO:0000256" key="4">
    <source>
        <dbReference type="ARBA" id="ARBA00022989"/>
    </source>
</evidence>
<protein>
    <submittedName>
        <fullName evidence="7">Uncharacterized protein</fullName>
    </submittedName>
</protein>
<sequence length="178" mass="19617">MNQQGTFTISQALKIDLRFGSFFKIPASSICVITRIVISAWLPLYDRVVVPALEKLTKLEGGITVLQRIVIGNLFAILTMLVSGFIETERRNSVISHGGADGVSPMSVMWLIPQLILIGFLETFSIVGLIEFYNKEFPENMRSVGNVLIYLTFSLSSTRAAGLSPSLKMLREGMEAAD</sequence>
<comment type="subcellular location">
    <subcellularLocation>
        <location evidence="1">Membrane</location>
        <topology evidence="1">Multi-pass membrane protein</topology>
    </subcellularLocation>
</comment>
<evidence type="ECO:0000256" key="2">
    <source>
        <dbReference type="ARBA" id="ARBA00005982"/>
    </source>
</evidence>
<dbReference type="InterPro" id="IPR000109">
    <property type="entry name" value="POT_fam"/>
</dbReference>
<evidence type="ECO:0000256" key="3">
    <source>
        <dbReference type="ARBA" id="ARBA00022692"/>
    </source>
</evidence>
<dbReference type="GO" id="GO:0016020">
    <property type="term" value="C:membrane"/>
    <property type="evidence" value="ECO:0007669"/>
    <property type="project" value="UniProtKB-SubCell"/>
</dbReference>
<dbReference type="EMBL" id="VEPZ02001023">
    <property type="protein sequence ID" value="KAE8701482.1"/>
    <property type="molecule type" value="Genomic_DNA"/>
</dbReference>
<evidence type="ECO:0000256" key="1">
    <source>
        <dbReference type="ARBA" id="ARBA00004141"/>
    </source>
</evidence>
<evidence type="ECO:0000256" key="5">
    <source>
        <dbReference type="ARBA" id="ARBA00023136"/>
    </source>
</evidence>
<dbReference type="AlphaFoldDB" id="A0A6A3AF52"/>
<keyword evidence="8" id="KW-1185">Reference proteome</keyword>
<dbReference type="Pfam" id="PF00854">
    <property type="entry name" value="PTR2"/>
    <property type="match status" value="1"/>
</dbReference>
<dbReference type="Proteomes" id="UP000436088">
    <property type="component" value="Unassembled WGS sequence"/>
</dbReference>
<feature type="transmembrane region" description="Helical" evidence="6">
    <location>
        <begin position="65"/>
        <end position="86"/>
    </location>
</feature>
<keyword evidence="4 6" id="KW-1133">Transmembrane helix</keyword>
<name>A0A6A3AF52_HIBSY</name>
<evidence type="ECO:0000313" key="7">
    <source>
        <dbReference type="EMBL" id="KAE8701482.1"/>
    </source>
</evidence>
<organism evidence="7 8">
    <name type="scientific">Hibiscus syriacus</name>
    <name type="common">Rose of Sharon</name>
    <dbReference type="NCBI Taxonomy" id="106335"/>
    <lineage>
        <taxon>Eukaryota</taxon>
        <taxon>Viridiplantae</taxon>
        <taxon>Streptophyta</taxon>
        <taxon>Embryophyta</taxon>
        <taxon>Tracheophyta</taxon>
        <taxon>Spermatophyta</taxon>
        <taxon>Magnoliopsida</taxon>
        <taxon>eudicotyledons</taxon>
        <taxon>Gunneridae</taxon>
        <taxon>Pentapetalae</taxon>
        <taxon>rosids</taxon>
        <taxon>malvids</taxon>
        <taxon>Malvales</taxon>
        <taxon>Malvaceae</taxon>
        <taxon>Malvoideae</taxon>
        <taxon>Hibiscus</taxon>
    </lineage>
</organism>
<accession>A0A6A3AF52</accession>
<comment type="caution">
    <text evidence="7">The sequence shown here is derived from an EMBL/GenBank/DDBJ whole genome shotgun (WGS) entry which is preliminary data.</text>
</comment>
<feature type="transmembrane region" description="Helical" evidence="6">
    <location>
        <begin position="21"/>
        <end position="45"/>
    </location>
</feature>
<proteinExistence type="inferred from homology"/>
<feature type="transmembrane region" description="Helical" evidence="6">
    <location>
        <begin position="147"/>
        <end position="164"/>
    </location>
</feature>
<dbReference type="InterPro" id="IPR036259">
    <property type="entry name" value="MFS_trans_sf"/>
</dbReference>
<dbReference type="GO" id="GO:0022857">
    <property type="term" value="F:transmembrane transporter activity"/>
    <property type="evidence" value="ECO:0007669"/>
    <property type="project" value="InterPro"/>
</dbReference>
<feature type="transmembrane region" description="Helical" evidence="6">
    <location>
        <begin position="107"/>
        <end position="127"/>
    </location>
</feature>
<evidence type="ECO:0000313" key="8">
    <source>
        <dbReference type="Proteomes" id="UP000436088"/>
    </source>
</evidence>
<dbReference type="Gene3D" id="1.20.1250.20">
    <property type="entry name" value="MFS general substrate transporter like domains"/>
    <property type="match status" value="1"/>
</dbReference>
<keyword evidence="3 6" id="KW-0812">Transmembrane</keyword>
<reference evidence="7" key="1">
    <citation type="submission" date="2019-09" db="EMBL/GenBank/DDBJ databases">
        <title>Draft genome information of white flower Hibiscus syriacus.</title>
        <authorList>
            <person name="Kim Y.-M."/>
        </authorList>
    </citation>
    <scope>NUCLEOTIDE SEQUENCE [LARGE SCALE GENOMIC DNA]</scope>
    <source>
        <strain evidence="7">YM2019G1</strain>
    </source>
</reference>
<gene>
    <name evidence="7" type="ORF">F3Y22_tig00110547pilonHSYRG00028</name>
</gene>
<keyword evidence="5 6" id="KW-0472">Membrane</keyword>